<keyword evidence="3" id="KW-1185">Reference proteome</keyword>
<feature type="region of interest" description="Disordered" evidence="1">
    <location>
        <begin position="482"/>
        <end position="520"/>
    </location>
</feature>
<evidence type="ECO:0000313" key="2">
    <source>
        <dbReference type="EMBL" id="KZS97178.1"/>
    </source>
</evidence>
<feature type="region of interest" description="Disordered" evidence="1">
    <location>
        <begin position="269"/>
        <end position="319"/>
    </location>
</feature>
<accession>A0A164YRU2</accession>
<dbReference type="OrthoDB" id="448399at2759"/>
<protein>
    <submittedName>
        <fullName evidence="2">Uncharacterized protein</fullName>
    </submittedName>
</protein>
<dbReference type="STRING" id="1314777.A0A164YRU2"/>
<dbReference type="EMBL" id="KV419397">
    <property type="protein sequence ID" value="KZS97178.1"/>
    <property type="molecule type" value="Genomic_DNA"/>
</dbReference>
<name>A0A164YRU2_9AGAM</name>
<proteinExistence type="predicted"/>
<dbReference type="Proteomes" id="UP000076722">
    <property type="component" value="Unassembled WGS sequence"/>
</dbReference>
<evidence type="ECO:0000256" key="1">
    <source>
        <dbReference type="SAM" id="MobiDB-lite"/>
    </source>
</evidence>
<dbReference type="AlphaFoldDB" id="A0A164YRU2"/>
<evidence type="ECO:0000313" key="3">
    <source>
        <dbReference type="Proteomes" id="UP000076722"/>
    </source>
</evidence>
<reference evidence="2 3" key="1">
    <citation type="journal article" date="2016" name="Mol. Biol. Evol.">
        <title>Comparative Genomics of Early-Diverging Mushroom-Forming Fungi Provides Insights into the Origins of Lignocellulose Decay Capabilities.</title>
        <authorList>
            <person name="Nagy L.G."/>
            <person name="Riley R."/>
            <person name="Tritt A."/>
            <person name="Adam C."/>
            <person name="Daum C."/>
            <person name="Floudas D."/>
            <person name="Sun H."/>
            <person name="Yadav J.S."/>
            <person name="Pangilinan J."/>
            <person name="Larsson K.H."/>
            <person name="Matsuura K."/>
            <person name="Barry K."/>
            <person name="Labutti K."/>
            <person name="Kuo R."/>
            <person name="Ohm R.A."/>
            <person name="Bhattacharya S.S."/>
            <person name="Shirouzu T."/>
            <person name="Yoshinaga Y."/>
            <person name="Martin F.M."/>
            <person name="Grigoriev I.V."/>
            <person name="Hibbett D.S."/>
        </authorList>
    </citation>
    <scope>NUCLEOTIDE SEQUENCE [LARGE SCALE GENOMIC DNA]</scope>
    <source>
        <strain evidence="2 3">HHB9708</strain>
    </source>
</reference>
<sequence length="537" mass="56538">MLQNWRRRKVCGSCFPYAEGNLDGVSASVQAERVALLTSVLVAQQQQQQQQAQQTQVQNIQGVLHSYPSSTYDPLQMQMQLSMHASGPGPSPSSTPAYDERIYFPYASGAGSPDLSLLQQQLQQQQQHHQQGQTQISSIASSSHHASSSTSTAASASNSASSVSASVIHQSLPHLAQDRHGDRHSERDWDRDASASAIHSRANLAGGNNGVGANLHLHGAEQYYSGVINFAAASSAAAVSAQRTLSRSSSLADLVAANVASNATANVNGAANGPSGSTGSVSNSPSSFGWNNSPTRSTTSGSASAHGSGQLRTKSSLSSMKSMTSSSQFVVGTPPPFPQLQFNAFRERDAHSPPNANAAPGSHGPLLPSFFADVLQSPFSSPRGLRGSSIEESDEDEVEHGRGFSGDWMKSDDFNTSSLIGASSSASMGLKEDELDDVVYPSSRSSRRTSSHLSLSLSGELKDLHDGAEKIVWNGRRDVGNRAVGEEWSDSGSGSRGGSRGGSRRGSQENLNGKNKDLEKDLKEAIGAIGELTMGRK</sequence>
<organism evidence="2 3">
    <name type="scientific">Sistotremastrum niveocremeum HHB9708</name>
    <dbReference type="NCBI Taxonomy" id="1314777"/>
    <lineage>
        <taxon>Eukaryota</taxon>
        <taxon>Fungi</taxon>
        <taxon>Dikarya</taxon>
        <taxon>Basidiomycota</taxon>
        <taxon>Agaricomycotina</taxon>
        <taxon>Agaricomycetes</taxon>
        <taxon>Sistotremastrales</taxon>
        <taxon>Sistotremastraceae</taxon>
        <taxon>Sertulicium</taxon>
        <taxon>Sertulicium niveocremeum</taxon>
    </lineage>
</organism>
<feature type="region of interest" description="Disordered" evidence="1">
    <location>
        <begin position="118"/>
        <end position="157"/>
    </location>
</feature>
<feature type="region of interest" description="Disordered" evidence="1">
    <location>
        <begin position="381"/>
        <end position="409"/>
    </location>
</feature>
<gene>
    <name evidence="2" type="ORF">SISNIDRAFT_463119</name>
</gene>